<dbReference type="STRING" id="53376.BST25_05575"/>
<keyword evidence="8" id="KW-1185">Reference proteome</keyword>
<sequence>MSVESLTATSDTGLLLDLCSVLMLLCAFACLGSKLFNRYLTYYGAQSWLLALACGVVAYDFGRIELWVLAVITLAVKGIGIPVAARRLLIERLELKRDVAMSTGLSTAIILGGALTAFSYLVIRPQLLPKGLVASAVVPLSTAMILLGCEVMVVRRHTVAQLIGWLLVENGVFLGAITLVATFPFIVEAGVFLDIVAGVLIMVVFVSGLTRQLAEASSAELRELRG</sequence>
<reference evidence="7 8" key="1">
    <citation type="submission" date="2017-02" db="EMBL/GenBank/DDBJ databases">
        <title>The new phylogeny of genus Mycobacterium.</title>
        <authorList>
            <person name="Tortoli E."/>
            <person name="Trovato A."/>
            <person name="Cirillo D.M."/>
        </authorList>
    </citation>
    <scope>NUCLEOTIDE SEQUENCE [LARGE SCALE GENOMIC DNA]</scope>
    <source>
        <strain evidence="7 8">DSM 44471</strain>
    </source>
</reference>
<dbReference type="RefSeq" id="WP_083073014.1">
    <property type="nucleotide sequence ID" value="NZ_AP022615.1"/>
</dbReference>
<accession>A0A1X0DT52</accession>
<keyword evidence="3 6" id="KW-0812">Transmembrane</keyword>
<feature type="transmembrane region" description="Helical" evidence="6">
    <location>
        <begin position="39"/>
        <end position="58"/>
    </location>
</feature>
<dbReference type="Proteomes" id="UP000192566">
    <property type="component" value="Unassembled WGS sequence"/>
</dbReference>
<dbReference type="OrthoDB" id="4833173at2"/>
<evidence type="ECO:0000313" key="8">
    <source>
        <dbReference type="Proteomes" id="UP000192566"/>
    </source>
</evidence>
<comment type="subcellular location">
    <subcellularLocation>
        <location evidence="1">Cell membrane</location>
        <topology evidence="1">Multi-pass membrane protein</topology>
    </subcellularLocation>
</comment>
<feature type="transmembrane region" description="Helical" evidence="6">
    <location>
        <begin position="192"/>
        <end position="210"/>
    </location>
</feature>
<organism evidence="7 8">
    <name type="scientific">Mycobacterium heidelbergense</name>
    <dbReference type="NCBI Taxonomy" id="53376"/>
    <lineage>
        <taxon>Bacteria</taxon>
        <taxon>Bacillati</taxon>
        <taxon>Actinomycetota</taxon>
        <taxon>Actinomycetes</taxon>
        <taxon>Mycobacteriales</taxon>
        <taxon>Mycobacteriaceae</taxon>
        <taxon>Mycobacterium</taxon>
        <taxon>Mycobacterium simiae complex</taxon>
    </lineage>
</organism>
<feature type="transmembrane region" description="Helical" evidence="6">
    <location>
        <begin position="64"/>
        <end position="85"/>
    </location>
</feature>
<dbReference type="PANTHER" id="PTHR38601">
    <property type="entry name" value="HYDROGENASE-4 COMPONENT E"/>
    <property type="match status" value="1"/>
</dbReference>
<evidence type="ECO:0008006" key="9">
    <source>
        <dbReference type="Google" id="ProtNLM"/>
    </source>
</evidence>
<feature type="transmembrane region" description="Helical" evidence="6">
    <location>
        <begin position="12"/>
        <end position="32"/>
    </location>
</feature>
<evidence type="ECO:0000256" key="6">
    <source>
        <dbReference type="SAM" id="Phobius"/>
    </source>
</evidence>
<evidence type="ECO:0000256" key="5">
    <source>
        <dbReference type="ARBA" id="ARBA00023136"/>
    </source>
</evidence>
<feature type="transmembrane region" description="Helical" evidence="6">
    <location>
        <begin position="166"/>
        <end position="186"/>
    </location>
</feature>
<dbReference type="InterPro" id="IPR038730">
    <property type="entry name" value="HyfE-like"/>
</dbReference>
<keyword evidence="2" id="KW-1003">Cell membrane</keyword>
<keyword evidence="4 6" id="KW-1133">Transmembrane helix</keyword>
<proteinExistence type="predicted"/>
<evidence type="ECO:0000313" key="7">
    <source>
        <dbReference type="EMBL" id="ORA75399.1"/>
    </source>
</evidence>
<evidence type="ECO:0000256" key="4">
    <source>
        <dbReference type="ARBA" id="ARBA00022989"/>
    </source>
</evidence>
<dbReference type="EMBL" id="MVHR01000005">
    <property type="protein sequence ID" value="ORA75399.1"/>
    <property type="molecule type" value="Genomic_DNA"/>
</dbReference>
<feature type="transmembrane region" description="Helical" evidence="6">
    <location>
        <begin position="135"/>
        <end position="154"/>
    </location>
</feature>
<dbReference type="PANTHER" id="PTHR38601:SF1">
    <property type="entry name" value="HYDROGENASE-4 COMPONENT E"/>
    <property type="match status" value="1"/>
</dbReference>
<name>A0A1X0DT52_MYCHE</name>
<dbReference type="GO" id="GO:0005886">
    <property type="term" value="C:plasma membrane"/>
    <property type="evidence" value="ECO:0007669"/>
    <property type="project" value="UniProtKB-SubCell"/>
</dbReference>
<evidence type="ECO:0000256" key="1">
    <source>
        <dbReference type="ARBA" id="ARBA00004651"/>
    </source>
</evidence>
<gene>
    <name evidence="7" type="ORF">BST25_05575</name>
</gene>
<protein>
    <recommendedName>
        <fullName evidence="9">Hydrogenase</fullName>
    </recommendedName>
</protein>
<evidence type="ECO:0000256" key="3">
    <source>
        <dbReference type="ARBA" id="ARBA00022692"/>
    </source>
</evidence>
<evidence type="ECO:0000256" key="2">
    <source>
        <dbReference type="ARBA" id="ARBA00022475"/>
    </source>
</evidence>
<dbReference type="AlphaFoldDB" id="A0A1X0DT52"/>
<feature type="transmembrane region" description="Helical" evidence="6">
    <location>
        <begin position="105"/>
        <end position="123"/>
    </location>
</feature>
<keyword evidence="5 6" id="KW-0472">Membrane</keyword>
<comment type="caution">
    <text evidence="7">The sequence shown here is derived from an EMBL/GenBank/DDBJ whole genome shotgun (WGS) entry which is preliminary data.</text>
</comment>